<evidence type="ECO:0000259" key="3">
    <source>
        <dbReference type="Pfam" id="PF16861"/>
    </source>
</evidence>
<feature type="domain" description="Carbamoyltransferase C-terminal" evidence="3">
    <location>
        <begin position="409"/>
        <end position="577"/>
    </location>
</feature>
<gene>
    <name evidence="4" type="ordered locus">Acid345_0623</name>
</gene>
<dbReference type="GO" id="GO:0003824">
    <property type="term" value="F:catalytic activity"/>
    <property type="evidence" value="ECO:0007669"/>
    <property type="project" value="InterPro"/>
</dbReference>
<dbReference type="PANTHER" id="PTHR34847:SF1">
    <property type="entry name" value="NODULATION PROTEIN U"/>
    <property type="match status" value="1"/>
</dbReference>
<dbReference type="PANTHER" id="PTHR34847">
    <property type="entry name" value="NODULATION PROTEIN U"/>
    <property type="match status" value="1"/>
</dbReference>
<dbReference type="eggNOG" id="COG2192">
    <property type="taxonomic scope" value="Bacteria"/>
</dbReference>
<proteinExistence type="inferred from homology"/>
<dbReference type="HOGENOM" id="CLU_014411_2_0_0"/>
<dbReference type="RefSeq" id="WP_011521430.1">
    <property type="nucleotide sequence ID" value="NC_008009.1"/>
</dbReference>
<evidence type="ECO:0000256" key="1">
    <source>
        <dbReference type="ARBA" id="ARBA00006129"/>
    </source>
</evidence>
<comment type="similarity">
    <text evidence="1">Belongs to the NodU/CmcH family.</text>
</comment>
<dbReference type="SUPFAM" id="SSF53067">
    <property type="entry name" value="Actin-like ATPase domain"/>
    <property type="match status" value="1"/>
</dbReference>
<dbReference type="InterPro" id="IPR051338">
    <property type="entry name" value="NodU/CmcH_Carbamoyltrnsfr"/>
</dbReference>
<keyword evidence="5" id="KW-1185">Reference proteome</keyword>
<organism evidence="4 5">
    <name type="scientific">Koribacter versatilis (strain Ellin345)</name>
    <dbReference type="NCBI Taxonomy" id="204669"/>
    <lineage>
        <taxon>Bacteria</taxon>
        <taxon>Pseudomonadati</taxon>
        <taxon>Acidobacteriota</taxon>
        <taxon>Terriglobia</taxon>
        <taxon>Terriglobales</taxon>
        <taxon>Candidatus Korobacteraceae</taxon>
        <taxon>Candidatus Korobacter</taxon>
    </lineage>
</organism>
<dbReference type="Pfam" id="PF02543">
    <property type="entry name" value="Carbam_trans_N"/>
    <property type="match status" value="1"/>
</dbReference>
<dbReference type="KEGG" id="aba:Acid345_0623"/>
<protein>
    <submittedName>
        <fullName evidence="4">Carbamoyltransferase</fullName>
    </submittedName>
</protein>
<evidence type="ECO:0000313" key="4">
    <source>
        <dbReference type="EMBL" id="ABF39628.1"/>
    </source>
</evidence>
<dbReference type="STRING" id="204669.Acid345_0623"/>
<reference evidence="4 5" key="1">
    <citation type="journal article" date="2009" name="Appl. Environ. Microbiol.">
        <title>Three genomes from the phylum Acidobacteria provide insight into the lifestyles of these microorganisms in soils.</title>
        <authorList>
            <person name="Ward N.L."/>
            <person name="Challacombe J.F."/>
            <person name="Janssen P.H."/>
            <person name="Henrissat B."/>
            <person name="Coutinho P.M."/>
            <person name="Wu M."/>
            <person name="Xie G."/>
            <person name="Haft D.H."/>
            <person name="Sait M."/>
            <person name="Badger J."/>
            <person name="Barabote R.D."/>
            <person name="Bradley B."/>
            <person name="Brettin T.S."/>
            <person name="Brinkac L.M."/>
            <person name="Bruce D."/>
            <person name="Creasy T."/>
            <person name="Daugherty S.C."/>
            <person name="Davidsen T.M."/>
            <person name="DeBoy R.T."/>
            <person name="Detter J.C."/>
            <person name="Dodson R.J."/>
            <person name="Durkin A.S."/>
            <person name="Ganapathy A."/>
            <person name="Gwinn-Giglio M."/>
            <person name="Han C.S."/>
            <person name="Khouri H."/>
            <person name="Kiss H."/>
            <person name="Kothari S.P."/>
            <person name="Madupu R."/>
            <person name="Nelson K.E."/>
            <person name="Nelson W.C."/>
            <person name="Paulsen I."/>
            <person name="Penn K."/>
            <person name="Ren Q."/>
            <person name="Rosovitz M.J."/>
            <person name="Selengut J.D."/>
            <person name="Shrivastava S."/>
            <person name="Sullivan S.A."/>
            <person name="Tapia R."/>
            <person name="Thompson L.S."/>
            <person name="Watkins K.L."/>
            <person name="Yang Q."/>
            <person name="Yu C."/>
            <person name="Zafar N."/>
            <person name="Zhou L."/>
            <person name="Kuske C.R."/>
        </authorList>
    </citation>
    <scope>NUCLEOTIDE SEQUENCE [LARGE SCALE GENOMIC DNA]</scope>
    <source>
        <strain evidence="4 5">Ellin345</strain>
    </source>
</reference>
<evidence type="ECO:0000313" key="5">
    <source>
        <dbReference type="Proteomes" id="UP000002432"/>
    </source>
</evidence>
<feature type="domain" description="Carbamoyltransferase" evidence="2">
    <location>
        <begin position="20"/>
        <end position="358"/>
    </location>
</feature>
<evidence type="ECO:0000259" key="2">
    <source>
        <dbReference type="Pfam" id="PF02543"/>
    </source>
</evidence>
<dbReference type="Gene3D" id="3.30.420.40">
    <property type="match status" value="2"/>
</dbReference>
<dbReference type="OrthoDB" id="9780777at2"/>
<dbReference type="InterPro" id="IPR038152">
    <property type="entry name" value="Carbam_trans_C_sf"/>
</dbReference>
<dbReference type="Gene3D" id="3.90.870.20">
    <property type="entry name" value="Carbamoyltransferase, C-terminal domain"/>
    <property type="match status" value="1"/>
</dbReference>
<dbReference type="EnsemblBacteria" id="ABF39628">
    <property type="protein sequence ID" value="ABF39628"/>
    <property type="gene ID" value="Acid345_0623"/>
</dbReference>
<dbReference type="InterPro" id="IPR031730">
    <property type="entry name" value="Carbam_trans_C"/>
</dbReference>
<dbReference type="InterPro" id="IPR003696">
    <property type="entry name" value="Carbtransf_dom"/>
</dbReference>
<dbReference type="InterPro" id="IPR043129">
    <property type="entry name" value="ATPase_NBD"/>
</dbReference>
<dbReference type="EMBL" id="CP000360">
    <property type="protein sequence ID" value="ABF39628.1"/>
    <property type="molecule type" value="Genomic_DNA"/>
</dbReference>
<sequence>MVVLGFSGIQNGEYYRQHYGLRFVGHDAAVALVRDGEVLFAAEEERFSRQKHTSSFPIGALNAALQTTGLEIGDIDTVAYPWAITGRKFLHMNLNHVHRVPLFSGPQLAIAGMRVIRDLMSPQRIASRFSAELGSALPRCRGVSHHMGHSACAYYTSPFDSAAVLTIDGQGEDESGSLGEWNATRYRHIRSIYSPDSIGILYGMITDFLGMRAAWDEYKVMGMASYGNPTRFAAQYRSLVELLPRGRYRTDRTAMVFKPGYCETMLCRTFGIAQRKPDEPLEQVHFDLAAALQKLTEDVVFHLLAHLRKETSAPDLCLAGGVFQNSVLNGKILRSGLFERVHVPPVPGDHGGALGAALFAYHEKNLKRTDLDFSAFTGPAYAEREIQAVLDQANAVRYNRPAELANEVAQRLAQGQVLGWFQGRMEYGPRALGHRSILASPLSAEMKDVVNERIKHRERFRPFAGAVPRECVNQYFELDGASPYMQFVVPVKKEAENRIPAVVHFGTCRAQTVDRTDDPLFHALLTAFGKLTGHPVLLNTSFNDADEPIVCSPADAVRTFLRTNLDAMALGPFLVERR</sequence>
<dbReference type="Pfam" id="PF16861">
    <property type="entry name" value="Carbam_trans_C"/>
    <property type="match status" value="1"/>
</dbReference>
<name>Q1IU22_KORVE</name>
<dbReference type="Proteomes" id="UP000002432">
    <property type="component" value="Chromosome"/>
</dbReference>
<dbReference type="AlphaFoldDB" id="Q1IU22"/>
<accession>Q1IU22</accession>